<name>A0A6B0SV59_9EURY</name>
<dbReference type="SUPFAM" id="SSF56784">
    <property type="entry name" value="HAD-like"/>
    <property type="match status" value="1"/>
</dbReference>
<reference evidence="2 3" key="1">
    <citation type="submission" date="2019-12" db="EMBL/GenBank/DDBJ databases">
        <title>Isolation and characterization of three novel carbon monoxide-oxidizing members of Halobacteria from salione crusts and soils.</title>
        <authorList>
            <person name="Myers M.R."/>
            <person name="King G.M."/>
        </authorList>
    </citation>
    <scope>NUCLEOTIDE SEQUENCE [LARGE SCALE GENOMIC DNA]</scope>
    <source>
        <strain evidence="2 3">WSA2</strain>
    </source>
</reference>
<dbReference type="Gene3D" id="3.40.50.1000">
    <property type="entry name" value="HAD superfamily/HAD-like"/>
    <property type="match status" value="1"/>
</dbReference>
<proteinExistence type="inferred from homology"/>
<dbReference type="GO" id="GO:0006281">
    <property type="term" value="P:DNA repair"/>
    <property type="evidence" value="ECO:0007669"/>
    <property type="project" value="TreeGrafter"/>
</dbReference>
<dbReference type="Pfam" id="PF13419">
    <property type="entry name" value="HAD_2"/>
    <property type="match status" value="1"/>
</dbReference>
<dbReference type="EMBL" id="WUUS01000009">
    <property type="protein sequence ID" value="MXR42497.1"/>
    <property type="molecule type" value="Genomic_DNA"/>
</dbReference>
<dbReference type="InterPro" id="IPR041492">
    <property type="entry name" value="HAD_2"/>
</dbReference>
<evidence type="ECO:0000313" key="3">
    <source>
        <dbReference type="Proteomes" id="UP000437065"/>
    </source>
</evidence>
<accession>A0A6B0SV59</accession>
<dbReference type="InterPro" id="IPR036412">
    <property type="entry name" value="HAD-like_sf"/>
</dbReference>
<comment type="caution">
    <text evidence="2">The sequence shown here is derived from an EMBL/GenBank/DDBJ whole genome shotgun (WGS) entry which is preliminary data.</text>
</comment>
<sequence>MDYDAVVFDMDGVLIERSPSWVFDDAAERTLAEAGIDDPTAREFRVVRTLEGGLDTASEHFESTHGVAFEDLWRRRNELVTENQVAAIEDGEKSLYDDATAPLELPGARGIVSNNQHTAVETVLDRFELRDRFDTWYGLRPGIGDVGAEKPATGYMERALSDLTADRAVYVGDRSSDVAAAHNAGIDAALVRREFNADTDPEPTPEYDVGSLHELVERLTAAD</sequence>
<dbReference type="InterPro" id="IPR006439">
    <property type="entry name" value="HAD-SF_hydro_IA"/>
</dbReference>
<dbReference type="Proteomes" id="UP000437065">
    <property type="component" value="Unassembled WGS sequence"/>
</dbReference>
<evidence type="ECO:0000256" key="1">
    <source>
        <dbReference type="ARBA" id="ARBA00007958"/>
    </source>
</evidence>
<dbReference type="SFLD" id="SFLDS00003">
    <property type="entry name" value="Haloacid_Dehalogenase"/>
    <property type="match status" value="1"/>
</dbReference>
<dbReference type="PANTHER" id="PTHR43434">
    <property type="entry name" value="PHOSPHOGLYCOLATE PHOSPHATASE"/>
    <property type="match status" value="1"/>
</dbReference>
<organism evidence="2 3">
    <name type="scientific">Halobaculum saliterrae</name>
    <dbReference type="NCBI Taxonomy" id="2073113"/>
    <lineage>
        <taxon>Archaea</taxon>
        <taxon>Methanobacteriati</taxon>
        <taxon>Methanobacteriota</taxon>
        <taxon>Stenosarchaea group</taxon>
        <taxon>Halobacteria</taxon>
        <taxon>Halobacteriales</taxon>
        <taxon>Haloferacaceae</taxon>
        <taxon>Halobaculum</taxon>
    </lineage>
</organism>
<dbReference type="InterPro" id="IPR050155">
    <property type="entry name" value="HAD-like_hydrolase_sf"/>
</dbReference>
<gene>
    <name evidence="2" type="ORF">GRX01_14260</name>
</gene>
<dbReference type="RefSeq" id="WP_159668859.1">
    <property type="nucleotide sequence ID" value="NZ_WUUS01000009.1"/>
</dbReference>
<dbReference type="GO" id="GO:0008967">
    <property type="term" value="F:phosphoglycolate phosphatase activity"/>
    <property type="evidence" value="ECO:0007669"/>
    <property type="project" value="TreeGrafter"/>
</dbReference>
<dbReference type="AlphaFoldDB" id="A0A6B0SV59"/>
<dbReference type="PANTHER" id="PTHR43434:SF1">
    <property type="entry name" value="PHOSPHOGLYCOLATE PHOSPHATASE"/>
    <property type="match status" value="1"/>
</dbReference>
<evidence type="ECO:0000313" key="2">
    <source>
        <dbReference type="EMBL" id="MXR42497.1"/>
    </source>
</evidence>
<keyword evidence="3" id="KW-1185">Reference proteome</keyword>
<dbReference type="InterPro" id="IPR023214">
    <property type="entry name" value="HAD_sf"/>
</dbReference>
<keyword evidence="2" id="KW-0378">Hydrolase</keyword>
<protein>
    <submittedName>
        <fullName evidence="2">HAD-IA family hydrolase</fullName>
    </submittedName>
</protein>
<dbReference type="SFLD" id="SFLDG01129">
    <property type="entry name" value="C1.5:_HAD__Beta-PGM__Phosphata"/>
    <property type="match status" value="1"/>
</dbReference>
<dbReference type="NCBIfam" id="TIGR01549">
    <property type="entry name" value="HAD-SF-IA-v1"/>
    <property type="match status" value="1"/>
</dbReference>
<dbReference type="OrthoDB" id="115864at2157"/>
<comment type="similarity">
    <text evidence="1">Belongs to the HAD-like hydrolase superfamily.</text>
</comment>